<proteinExistence type="predicted"/>
<reference evidence="2" key="2">
    <citation type="submission" date="2004-02" db="EMBL/GenBank/DDBJ databases">
        <authorList>
            <consortium name="Genoscope"/>
            <consortium name="Whitehead Institute Centre for Genome Research"/>
        </authorList>
    </citation>
    <scope>NUCLEOTIDE SEQUENCE</scope>
</reference>
<gene>
    <name evidence="2" type="ORF">GSTENG00029047001</name>
</gene>
<reference evidence="2" key="1">
    <citation type="journal article" date="2004" name="Nature">
        <title>Genome duplication in the teleost fish Tetraodon nigroviridis reveals the early vertebrate proto-karyotype.</title>
        <authorList>
            <person name="Jaillon O."/>
            <person name="Aury J.-M."/>
            <person name="Brunet F."/>
            <person name="Petit J.-L."/>
            <person name="Stange-Thomann N."/>
            <person name="Mauceli E."/>
            <person name="Bouneau L."/>
            <person name="Fischer C."/>
            <person name="Ozouf-Costaz C."/>
            <person name="Bernot A."/>
            <person name="Nicaud S."/>
            <person name="Jaffe D."/>
            <person name="Fisher S."/>
            <person name="Lutfalla G."/>
            <person name="Dossat C."/>
            <person name="Segurens B."/>
            <person name="Dasilva C."/>
            <person name="Salanoubat M."/>
            <person name="Levy M."/>
            <person name="Boudet N."/>
            <person name="Castellano S."/>
            <person name="Anthouard V."/>
            <person name="Jubin C."/>
            <person name="Castelli V."/>
            <person name="Katinka M."/>
            <person name="Vacherie B."/>
            <person name="Biemont C."/>
            <person name="Skalli Z."/>
            <person name="Cattolico L."/>
            <person name="Poulain J."/>
            <person name="De Berardinis V."/>
            <person name="Cruaud C."/>
            <person name="Duprat S."/>
            <person name="Brottier P."/>
            <person name="Coutanceau J.-P."/>
            <person name="Gouzy J."/>
            <person name="Parra G."/>
            <person name="Lardier G."/>
            <person name="Chapple C."/>
            <person name="McKernan K.J."/>
            <person name="McEwan P."/>
            <person name="Bosak S."/>
            <person name="Kellis M."/>
            <person name="Volff J.-N."/>
            <person name="Guigo R."/>
            <person name="Zody M.C."/>
            <person name="Mesirov J."/>
            <person name="Lindblad-Toh K."/>
            <person name="Birren B."/>
            <person name="Nusbaum C."/>
            <person name="Kahn D."/>
            <person name="Robinson-Rechavi M."/>
            <person name="Laudet V."/>
            <person name="Schachter V."/>
            <person name="Quetier F."/>
            <person name="Saurin W."/>
            <person name="Scarpelli C."/>
            <person name="Wincker P."/>
            <person name="Lander E.S."/>
            <person name="Weissenbach J."/>
            <person name="Roest Crollius H."/>
        </authorList>
    </citation>
    <scope>NUCLEOTIDE SEQUENCE [LARGE SCALE GENOMIC DNA]</scope>
</reference>
<dbReference type="EMBL" id="CAAE01014996">
    <property type="protein sequence ID" value="CAG08153.1"/>
    <property type="molecule type" value="Genomic_DNA"/>
</dbReference>
<feature type="region of interest" description="Disordered" evidence="1">
    <location>
        <begin position="1"/>
        <end position="57"/>
    </location>
</feature>
<name>Q4RTX9_TETNG</name>
<comment type="caution">
    <text evidence="2">The sequence shown here is derived from an EMBL/GenBank/DDBJ whole genome shotgun (WGS) entry which is preliminary data.</text>
</comment>
<dbReference type="KEGG" id="tng:GSTEN00029047G001"/>
<evidence type="ECO:0000256" key="1">
    <source>
        <dbReference type="SAM" id="MobiDB-lite"/>
    </source>
</evidence>
<protein>
    <submittedName>
        <fullName evidence="2">(spotted green pufferfish) hypothetical protein</fullName>
    </submittedName>
</protein>
<organism evidence="2">
    <name type="scientific">Tetraodon nigroviridis</name>
    <name type="common">Spotted green pufferfish</name>
    <name type="synonym">Chelonodon nigroviridis</name>
    <dbReference type="NCBI Taxonomy" id="99883"/>
    <lineage>
        <taxon>Eukaryota</taxon>
        <taxon>Metazoa</taxon>
        <taxon>Chordata</taxon>
        <taxon>Craniata</taxon>
        <taxon>Vertebrata</taxon>
        <taxon>Euteleostomi</taxon>
        <taxon>Actinopterygii</taxon>
        <taxon>Neopterygii</taxon>
        <taxon>Teleostei</taxon>
        <taxon>Neoteleostei</taxon>
        <taxon>Acanthomorphata</taxon>
        <taxon>Eupercaria</taxon>
        <taxon>Tetraodontiformes</taxon>
        <taxon>Tetradontoidea</taxon>
        <taxon>Tetraodontidae</taxon>
        <taxon>Tetraodon</taxon>
    </lineage>
</organism>
<evidence type="ECO:0000313" key="2">
    <source>
        <dbReference type="EMBL" id="CAG08153.1"/>
    </source>
</evidence>
<sequence>MTESRSPAGGRAGGCVIGSPAGAPRVGRPSQAERHKDDQRGAEVPTRGSEPSSSCGHTFTILRLRVPALTA</sequence>
<accession>Q4RTX9</accession>
<feature type="compositionally biased region" description="Basic and acidic residues" evidence="1">
    <location>
        <begin position="31"/>
        <end position="41"/>
    </location>
</feature>
<dbReference type="AlphaFoldDB" id="Q4RTX9"/>